<dbReference type="GO" id="GO:0016301">
    <property type="term" value="F:kinase activity"/>
    <property type="evidence" value="ECO:0007669"/>
    <property type="project" value="UniProtKB-KW"/>
</dbReference>
<dbReference type="Proteomes" id="UP000741013">
    <property type="component" value="Unassembled WGS sequence"/>
</dbReference>
<sequence>MSLNDRWADVNETHIGAVFLAGEHAYKLKKPVDMGFLDFTTREARERVCHKEVELNRRLSPDVYLGVADVTGPDGGVCDHLVVMRRMPAGRRLSTVVRTGEPAAEHVHRLAHLLAAFHGKAARGPEIDAEGTAAAVRARWQASFDQVRQFRGAVLDSAEAVEIERLALTFLSGRKALFDQRVANGRIVDGHGDLLADDIFCLDDGPRVLDCLEFDDRLRYVDGLDDVAFLAMDLERLGEPALGESLLDQYTDLAGDPAPPALRHHYLAYRAFVRVKVACLRFAQGDADAAPLARAYAAIASRHLRLADVRLVLVGGLPGSGKTTLAGAIADRLGATVLSSDRVRKELSGLGAEETAAAPYGEGIYDQKHTARTYTELLRRAETLLSLGETVVLDASWTDATRRRSAARIAARTNSRLVPLQCWAPVTTAAARLATRESKLSDATPVVAERMAEQSDAWPDARTVLTAGKPADSVTQALAYVG</sequence>
<dbReference type="EMBL" id="JAGGMS010000001">
    <property type="protein sequence ID" value="MBP2183680.1"/>
    <property type="molecule type" value="Genomic_DNA"/>
</dbReference>
<dbReference type="PANTHER" id="PTHR43883">
    <property type="entry name" value="SLR0207 PROTEIN"/>
    <property type="match status" value="1"/>
</dbReference>
<accession>A0ABS4PXS2</accession>
<keyword evidence="2" id="KW-1185">Reference proteome</keyword>
<proteinExistence type="predicted"/>
<gene>
    <name evidence="1" type="ORF">JOM49_005206</name>
</gene>
<comment type="caution">
    <text evidence="1">The sequence shown here is derived from an EMBL/GenBank/DDBJ whole genome shotgun (WGS) entry which is preliminary data.</text>
</comment>
<dbReference type="PANTHER" id="PTHR43883:SF1">
    <property type="entry name" value="GLUCONOKINASE"/>
    <property type="match status" value="1"/>
</dbReference>
<dbReference type="SUPFAM" id="SSF56112">
    <property type="entry name" value="Protein kinase-like (PK-like)"/>
    <property type="match status" value="1"/>
</dbReference>
<protein>
    <submittedName>
        <fullName evidence="1">Aminoglycoside phosphotransferase family enzyme/predicted kinase</fullName>
    </submittedName>
</protein>
<dbReference type="Pfam" id="PF13671">
    <property type="entry name" value="AAA_33"/>
    <property type="match status" value="1"/>
</dbReference>
<dbReference type="InterPro" id="IPR011009">
    <property type="entry name" value="Kinase-like_dom_sf"/>
</dbReference>
<dbReference type="RefSeq" id="WP_209666820.1">
    <property type="nucleotide sequence ID" value="NZ_JAGGMS010000001.1"/>
</dbReference>
<keyword evidence="1" id="KW-0808">Transferase</keyword>
<dbReference type="Gene3D" id="3.40.50.300">
    <property type="entry name" value="P-loop containing nucleotide triphosphate hydrolases"/>
    <property type="match status" value="1"/>
</dbReference>
<dbReference type="InterPro" id="IPR027417">
    <property type="entry name" value="P-loop_NTPase"/>
</dbReference>
<name>A0ABS4PXS2_9PSEU</name>
<evidence type="ECO:0000313" key="2">
    <source>
        <dbReference type="Proteomes" id="UP000741013"/>
    </source>
</evidence>
<organism evidence="1 2">
    <name type="scientific">Amycolatopsis magusensis</name>
    <dbReference type="NCBI Taxonomy" id="882444"/>
    <lineage>
        <taxon>Bacteria</taxon>
        <taxon>Bacillati</taxon>
        <taxon>Actinomycetota</taxon>
        <taxon>Actinomycetes</taxon>
        <taxon>Pseudonocardiales</taxon>
        <taxon>Pseudonocardiaceae</taxon>
        <taxon>Amycolatopsis</taxon>
    </lineage>
</organism>
<keyword evidence="1" id="KW-0418">Kinase</keyword>
<evidence type="ECO:0000313" key="1">
    <source>
        <dbReference type="EMBL" id="MBP2183680.1"/>
    </source>
</evidence>
<dbReference type="InterPro" id="IPR052732">
    <property type="entry name" value="Cell-binding_unc_protein"/>
</dbReference>
<reference evidence="1 2" key="1">
    <citation type="submission" date="2021-03" db="EMBL/GenBank/DDBJ databases">
        <title>Sequencing the genomes of 1000 actinobacteria strains.</title>
        <authorList>
            <person name="Klenk H.-P."/>
        </authorList>
    </citation>
    <scope>NUCLEOTIDE SEQUENCE [LARGE SCALE GENOMIC DNA]</scope>
    <source>
        <strain evidence="1 2">DSM 45510</strain>
    </source>
</reference>
<dbReference type="SUPFAM" id="SSF52540">
    <property type="entry name" value="P-loop containing nucleoside triphosphate hydrolases"/>
    <property type="match status" value="1"/>
</dbReference>